<keyword evidence="6" id="KW-0695">RNA-directed DNA polymerase</keyword>
<dbReference type="Pfam" id="PF17917">
    <property type="entry name" value="RT_RNaseH"/>
    <property type="match status" value="1"/>
</dbReference>
<protein>
    <recommendedName>
        <fullName evidence="7">Reverse transcriptase domain-containing protein</fullName>
    </recommendedName>
</protein>
<keyword evidence="4" id="KW-0255">Endonuclease</keyword>
<dbReference type="InterPro" id="IPR041373">
    <property type="entry name" value="RT_RNaseH"/>
</dbReference>
<keyword evidence="2" id="KW-0548">Nucleotidyltransferase</keyword>
<reference evidence="8 9" key="1">
    <citation type="journal article" date="2021" name="Nat. Plants">
        <title>The Taxus genome provides insights into paclitaxel biosynthesis.</title>
        <authorList>
            <person name="Xiong X."/>
            <person name="Gou J."/>
            <person name="Liao Q."/>
            <person name="Li Y."/>
            <person name="Zhou Q."/>
            <person name="Bi G."/>
            <person name="Li C."/>
            <person name="Du R."/>
            <person name="Wang X."/>
            <person name="Sun T."/>
            <person name="Guo L."/>
            <person name="Liang H."/>
            <person name="Lu P."/>
            <person name="Wu Y."/>
            <person name="Zhang Z."/>
            <person name="Ro D.K."/>
            <person name="Shang Y."/>
            <person name="Huang S."/>
            <person name="Yan J."/>
        </authorList>
    </citation>
    <scope>NUCLEOTIDE SEQUENCE [LARGE SCALE GENOMIC DNA]</scope>
    <source>
        <strain evidence="8">Ta-2019</strain>
    </source>
</reference>
<comment type="caution">
    <text evidence="8">The sequence shown here is derived from an EMBL/GenBank/DDBJ whole genome shotgun (WGS) entry which is preliminary data.</text>
</comment>
<gene>
    <name evidence="8" type="ORF">KI387_036364</name>
</gene>
<dbReference type="Gene3D" id="3.30.70.270">
    <property type="match status" value="2"/>
</dbReference>
<evidence type="ECO:0000256" key="3">
    <source>
        <dbReference type="ARBA" id="ARBA00022722"/>
    </source>
</evidence>
<dbReference type="GO" id="GO:0016787">
    <property type="term" value="F:hydrolase activity"/>
    <property type="evidence" value="ECO:0007669"/>
    <property type="project" value="UniProtKB-KW"/>
</dbReference>
<evidence type="ECO:0000256" key="5">
    <source>
        <dbReference type="ARBA" id="ARBA00022801"/>
    </source>
</evidence>
<dbReference type="InterPro" id="IPR043502">
    <property type="entry name" value="DNA/RNA_pol_sf"/>
</dbReference>
<dbReference type="AlphaFoldDB" id="A0AA38FRM9"/>
<evidence type="ECO:0000313" key="8">
    <source>
        <dbReference type="EMBL" id="KAH9308453.1"/>
    </source>
</evidence>
<dbReference type="PANTHER" id="PTHR37984">
    <property type="entry name" value="PROTEIN CBG26694"/>
    <property type="match status" value="1"/>
</dbReference>
<dbReference type="Gene3D" id="3.10.10.10">
    <property type="entry name" value="HIV Type 1 Reverse Transcriptase, subunit A, domain 1"/>
    <property type="match status" value="1"/>
</dbReference>
<evidence type="ECO:0000256" key="1">
    <source>
        <dbReference type="ARBA" id="ARBA00022679"/>
    </source>
</evidence>
<keyword evidence="9" id="KW-1185">Reference proteome</keyword>
<evidence type="ECO:0000256" key="4">
    <source>
        <dbReference type="ARBA" id="ARBA00022759"/>
    </source>
</evidence>
<feature type="domain" description="Reverse transcriptase" evidence="7">
    <location>
        <begin position="105"/>
        <end position="284"/>
    </location>
</feature>
<organism evidence="8 9">
    <name type="scientific">Taxus chinensis</name>
    <name type="common">Chinese yew</name>
    <name type="synonym">Taxus wallichiana var. chinensis</name>
    <dbReference type="NCBI Taxonomy" id="29808"/>
    <lineage>
        <taxon>Eukaryota</taxon>
        <taxon>Viridiplantae</taxon>
        <taxon>Streptophyta</taxon>
        <taxon>Embryophyta</taxon>
        <taxon>Tracheophyta</taxon>
        <taxon>Spermatophyta</taxon>
        <taxon>Pinopsida</taxon>
        <taxon>Pinidae</taxon>
        <taxon>Conifers II</taxon>
        <taxon>Cupressales</taxon>
        <taxon>Taxaceae</taxon>
        <taxon>Taxus</taxon>
    </lineage>
</organism>
<keyword evidence="3" id="KW-0540">Nuclease</keyword>
<name>A0AA38FRM9_TAXCH</name>
<dbReference type="Proteomes" id="UP000824469">
    <property type="component" value="Unassembled WGS sequence"/>
</dbReference>
<dbReference type="CDD" id="cd01647">
    <property type="entry name" value="RT_LTR"/>
    <property type="match status" value="1"/>
</dbReference>
<proteinExistence type="predicted"/>
<dbReference type="InterPro" id="IPR043128">
    <property type="entry name" value="Rev_trsase/Diguanyl_cyclase"/>
</dbReference>
<dbReference type="OMA" id="HTHETAF"/>
<evidence type="ECO:0000256" key="2">
    <source>
        <dbReference type="ARBA" id="ARBA00022695"/>
    </source>
</evidence>
<evidence type="ECO:0000256" key="6">
    <source>
        <dbReference type="ARBA" id="ARBA00022918"/>
    </source>
</evidence>
<dbReference type="PANTHER" id="PTHR37984:SF5">
    <property type="entry name" value="PROTEIN NYNRIN-LIKE"/>
    <property type="match status" value="1"/>
</dbReference>
<dbReference type="InterPro" id="IPR050951">
    <property type="entry name" value="Retrovirus_Pol_polyprotein"/>
</dbReference>
<dbReference type="InterPro" id="IPR000477">
    <property type="entry name" value="RT_dom"/>
</dbReference>
<dbReference type="EMBL" id="JAHRHJ020000007">
    <property type="protein sequence ID" value="KAH9308453.1"/>
    <property type="molecule type" value="Genomic_DNA"/>
</dbReference>
<keyword evidence="1" id="KW-0808">Transferase</keyword>
<evidence type="ECO:0000313" key="9">
    <source>
        <dbReference type="Proteomes" id="UP000824469"/>
    </source>
</evidence>
<sequence length="532" mass="61350">MQRPISLRMISAKQLKRSMRKGCQLFAITISDRSDSTPEHSPLDDHAVLREYADVFPGELPGLPPSREVDFIIDLVPGSAPVSRAPYRMTTSELHELKIQLEELLEKGLIRPSVSPWGAPVIFVKKKDGSLRLCVDFKQLNKVTIKNHYPLPRIDDLFDQMRGARVFSKINLKSGYHQLCISDADIHKTAFRTCYGHYEFIVVPFGLTNAPAVFMSLMNGVFRTFLDRFVLVFLDDILIYSHSEEEHEEHLRQVLQVLREQKLYGNLEKCSFFQTEIQYLGHIISGEGISVDPSKIQAILDWPTPTSVTEVRSFMGLAGYYGRFVQDFSRIAHPITSLQRKGKKFDWSEKCEQAFQLLKERLTTVPILVVPDPTEDFVVCTDASLEGLGAVLMQERRVIAFESRKLKDYELNYPTHDLELAAVVHTLVRWRHFLLGRPFILRTDHCSLQHIFSQLNLNARQRRWMEFLCEYDMEVQYIKGKENVVADALSRRRHVLASLTLQSDLRSRILEHLPEDRFYEGARLDVGFSGFF</sequence>
<dbReference type="Pfam" id="PF00078">
    <property type="entry name" value="RVT_1"/>
    <property type="match status" value="1"/>
</dbReference>
<dbReference type="CDD" id="cd09274">
    <property type="entry name" value="RNase_HI_RT_Ty3"/>
    <property type="match status" value="1"/>
</dbReference>
<dbReference type="PROSITE" id="PS50878">
    <property type="entry name" value="RT_POL"/>
    <property type="match status" value="1"/>
</dbReference>
<dbReference type="FunFam" id="3.30.70.270:FF:000020">
    <property type="entry name" value="Transposon Tf2-6 polyprotein-like Protein"/>
    <property type="match status" value="1"/>
</dbReference>
<dbReference type="GO" id="GO:0004519">
    <property type="term" value="F:endonuclease activity"/>
    <property type="evidence" value="ECO:0007669"/>
    <property type="project" value="UniProtKB-KW"/>
</dbReference>
<dbReference type="GO" id="GO:0003964">
    <property type="term" value="F:RNA-directed DNA polymerase activity"/>
    <property type="evidence" value="ECO:0007669"/>
    <property type="project" value="UniProtKB-KW"/>
</dbReference>
<accession>A0AA38FRM9</accession>
<keyword evidence="5" id="KW-0378">Hydrolase</keyword>
<evidence type="ECO:0000259" key="7">
    <source>
        <dbReference type="PROSITE" id="PS50878"/>
    </source>
</evidence>
<dbReference type="SUPFAM" id="SSF56672">
    <property type="entry name" value="DNA/RNA polymerases"/>
    <property type="match status" value="1"/>
</dbReference>